<dbReference type="GO" id="GO:0000105">
    <property type="term" value="P:L-histidine biosynthetic process"/>
    <property type="evidence" value="ECO:0007669"/>
    <property type="project" value="UniProtKB-UniRule"/>
</dbReference>
<evidence type="ECO:0000256" key="7">
    <source>
        <dbReference type="ARBA" id="ARBA00022962"/>
    </source>
</evidence>
<sequence length="202" mass="22187">MIAIIDYGMGNLRSVSKAFEAVGYRAIITRDASLIQSASHVVLPGVGAFGDCMANLVQYELVEPIKAAVRSGKPFLGICLGFQLLFSESEEFGKHAGLDLFPGKVRAFPREQRLKVPHMGWNQVAIQSPCPVFKGLADGSNWYFVHSFFVDPADQQITATTTSYGIPFTSSIWKDNVVACQFHPEKSQAVGLQLIRNFGGWK</sequence>
<comment type="subcellular location">
    <subcellularLocation>
        <location evidence="1 12">Cytoplasm</location>
    </subcellularLocation>
</comment>
<evidence type="ECO:0000256" key="8">
    <source>
        <dbReference type="ARBA" id="ARBA00023102"/>
    </source>
</evidence>
<keyword evidence="15" id="KW-0328">Glycosyltransferase</keyword>
<proteinExistence type="inferred from homology"/>
<evidence type="ECO:0000256" key="6">
    <source>
        <dbReference type="ARBA" id="ARBA00022801"/>
    </source>
</evidence>
<dbReference type="Gene3D" id="3.40.50.880">
    <property type="match status" value="1"/>
</dbReference>
<evidence type="ECO:0000256" key="4">
    <source>
        <dbReference type="ARBA" id="ARBA00022490"/>
    </source>
</evidence>
<evidence type="ECO:0000256" key="9">
    <source>
        <dbReference type="ARBA" id="ARBA00023239"/>
    </source>
</evidence>
<keyword evidence="15" id="KW-0808">Transferase</keyword>
<evidence type="ECO:0000256" key="10">
    <source>
        <dbReference type="ARBA" id="ARBA00047838"/>
    </source>
</evidence>
<dbReference type="Proteomes" id="UP000199032">
    <property type="component" value="Unassembled WGS sequence"/>
</dbReference>
<evidence type="ECO:0000313" key="16">
    <source>
        <dbReference type="Proteomes" id="UP000199032"/>
    </source>
</evidence>
<comment type="subunit">
    <text evidence="3 12">Heterodimer of HisH and HisF.</text>
</comment>
<feature type="active site" description="Nucleophile" evidence="12 13">
    <location>
        <position position="79"/>
    </location>
</feature>
<accession>A0A0S4L4B1</accession>
<evidence type="ECO:0000256" key="1">
    <source>
        <dbReference type="ARBA" id="ARBA00004496"/>
    </source>
</evidence>
<dbReference type="EC" id="3.5.1.2" evidence="12"/>
<dbReference type="InterPro" id="IPR029062">
    <property type="entry name" value="Class_I_gatase-like"/>
</dbReference>
<keyword evidence="9 12" id="KW-0456">Lyase</keyword>
<dbReference type="EMBL" id="CZQA01000001">
    <property type="protein sequence ID" value="CUS31534.1"/>
    <property type="molecule type" value="Genomic_DNA"/>
</dbReference>
<comment type="catalytic activity">
    <reaction evidence="11 12">
        <text>L-glutamine + H2O = L-glutamate + NH4(+)</text>
        <dbReference type="Rhea" id="RHEA:15889"/>
        <dbReference type="ChEBI" id="CHEBI:15377"/>
        <dbReference type="ChEBI" id="CHEBI:28938"/>
        <dbReference type="ChEBI" id="CHEBI:29985"/>
        <dbReference type="ChEBI" id="CHEBI:58359"/>
        <dbReference type="EC" id="3.5.1.2"/>
    </reaction>
</comment>
<comment type="pathway">
    <text evidence="2 12">Amino-acid biosynthesis; L-histidine biosynthesis; L-histidine from 5-phospho-alpha-D-ribose 1-diphosphate: step 5/9.</text>
</comment>
<dbReference type="Pfam" id="PF00117">
    <property type="entry name" value="GATase"/>
    <property type="match status" value="1"/>
</dbReference>
<feature type="active site" evidence="12 13">
    <location>
        <position position="183"/>
    </location>
</feature>
<evidence type="ECO:0000256" key="3">
    <source>
        <dbReference type="ARBA" id="ARBA00011152"/>
    </source>
</evidence>
<dbReference type="RefSeq" id="WP_090742345.1">
    <property type="nucleotide sequence ID" value="NZ_CZQA01000001.1"/>
</dbReference>
<gene>
    <name evidence="12 15" type="primary">hisH</name>
    <name evidence="15" type="ORF">COMA1_10149</name>
</gene>
<dbReference type="InterPro" id="IPR017926">
    <property type="entry name" value="GATASE"/>
</dbReference>
<keyword evidence="7 12" id="KW-0315">Glutamine amidotransferase</keyword>
<dbReference type="PROSITE" id="PS51273">
    <property type="entry name" value="GATASE_TYPE_1"/>
    <property type="match status" value="1"/>
</dbReference>
<keyword evidence="6 12" id="KW-0378">Hydrolase</keyword>
<evidence type="ECO:0000256" key="13">
    <source>
        <dbReference type="PIRSR" id="PIRSR000495-1"/>
    </source>
</evidence>
<feature type="domain" description="Glutamine amidotransferase" evidence="14">
    <location>
        <begin position="4"/>
        <end position="198"/>
    </location>
</feature>
<evidence type="ECO:0000256" key="11">
    <source>
        <dbReference type="ARBA" id="ARBA00049534"/>
    </source>
</evidence>
<dbReference type="PANTHER" id="PTHR42701:SF1">
    <property type="entry name" value="IMIDAZOLE GLYCEROL PHOSPHATE SYNTHASE SUBUNIT HISH"/>
    <property type="match status" value="1"/>
</dbReference>
<dbReference type="PIRSF" id="PIRSF000495">
    <property type="entry name" value="Amidotransf_hisH"/>
    <property type="match status" value="1"/>
</dbReference>
<evidence type="ECO:0000313" key="15">
    <source>
        <dbReference type="EMBL" id="CUS31534.1"/>
    </source>
</evidence>
<dbReference type="PANTHER" id="PTHR42701">
    <property type="entry name" value="IMIDAZOLE GLYCEROL PHOSPHATE SYNTHASE SUBUNIT HISH"/>
    <property type="match status" value="1"/>
</dbReference>
<dbReference type="SUPFAM" id="SSF52317">
    <property type="entry name" value="Class I glutamine amidotransferase-like"/>
    <property type="match status" value="1"/>
</dbReference>
<dbReference type="OrthoDB" id="9807137at2"/>
<keyword evidence="8 12" id="KW-0368">Histidine biosynthesis</keyword>
<keyword evidence="16" id="KW-1185">Reference proteome</keyword>
<dbReference type="GO" id="GO:0004359">
    <property type="term" value="F:glutaminase activity"/>
    <property type="evidence" value="ECO:0007669"/>
    <property type="project" value="UniProtKB-EC"/>
</dbReference>
<dbReference type="GO" id="GO:0000107">
    <property type="term" value="F:imidazoleglycerol-phosphate synthase activity"/>
    <property type="evidence" value="ECO:0007669"/>
    <property type="project" value="UniProtKB-UniRule"/>
</dbReference>
<dbReference type="UniPathway" id="UPA00031">
    <property type="reaction ID" value="UER00010"/>
</dbReference>
<dbReference type="GO" id="GO:0005737">
    <property type="term" value="C:cytoplasm"/>
    <property type="evidence" value="ECO:0007669"/>
    <property type="project" value="UniProtKB-SubCell"/>
</dbReference>
<evidence type="ECO:0000256" key="12">
    <source>
        <dbReference type="HAMAP-Rule" id="MF_00278"/>
    </source>
</evidence>
<organism evidence="15 16">
    <name type="scientific">Candidatus Nitrospira nitrosa</name>
    <dbReference type="NCBI Taxonomy" id="1742972"/>
    <lineage>
        <taxon>Bacteria</taxon>
        <taxon>Pseudomonadati</taxon>
        <taxon>Nitrospirota</taxon>
        <taxon>Nitrospiria</taxon>
        <taxon>Nitrospirales</taxon>
        <taxon>Nitrospiraceae</taxon>
        <taxon>Nitrospira</taxon>
    </lineage>
</organism>
<dbReference type="NCBIfam" id="TIGR01855">
    <property type="entry name" value="IMP_synth_hisH"/>
    <property type="match status" value="1"/>
</dbReference>
<dbReference type="CDD" id="cd01748">
    <property type="entry name" value="GATase1_IGP_Synthase"/>
    <property type="match status" value="1"/>
</dbReference>
<dbReference type="EC" id="4.3.2.10" evidence="12"/>
<dbReference type="GO" id="GO:0016829">
    <property type="term" value="F:lyase activity"/>
    <property type="evidence" value="ECO:0007669"/>
    <property type="project" value="UniProtKB-KW"/>
</dbReference>
<evidence type="ECO:0000259" key="14">
    <source>
        <dbReference type="Pfam" id="PF00117"/>
    </source>
</evidence>
<dbReference type="AlphaFoldDB" id="A0A0S4L4B1"/>
<protein>
    <recommendedName>
        <fullName evidence="12">Imidazole glycerol phosphate synthase subunit HisH</fullName>
        <ecNumber evidence="12">4.3.2.10</ecNumber>
    </recommendedName>
    <alternativeName>
        <fullName evidence="12">IGP synthase glutaminase subunit</fullName>
        <ecNumber evidence="12">3.5.1.2</ecNumber>
    </alternativeName>
    <alternativeName>
        <fullName evidence="12">IGP synthase subunit HisH</fullName>
    </alternativeName>
    <alternativeName>
        <fullName evidence="12">ImGP synthase subunit HisH</fullName>
        <shortName evidence="12">IGPS subunit HisH</shortName>
    </alternativeName>
</protein>
<dbReference type="FunFam" id="3.40.50.880:FF:000009">
    <property type="entry name" value="Imidazole glycerol phosphate synthase subunit HisH"/>
    <property type="match status" value="1"/>
</dbReference>
<dbReference type="InterPro" id="IPR010139">
    <property type="entry name" value="Imidazole-glycPsynth_HisH"/>
</dbReference>
<comment type="function">
    <text evidence="12">IGPS catalyzes the conversion of PRFAR and glutamine to IGP, AICAR and glutamate. The HisH subunit catalyzes the hydrolysis of glutamine to glutamate and ammonia as part of the synthesis of IGP and AICAR. The resulting ammonia molecule is channeled to the active site of HisF.</text>
</comment>
<comment type="catalytic activity">
    <reaction evidence="10 12">
        <text>5-[(5-phospho-1-deoxy-D-ribulos-1-ylimino)methylamino]-1-(5-phospho-beta-D-ribosyl)imidazole-4-carboxamide + L-glutamine = D-erythro-1-(imidazol-4-yl)glycerol 3-phosphate + 5-amino-1-(5-phospho-beta-D-ribosyl)imidazole-4-carboxamide + L-glutamate + H(+)</text>
        <dbReference type="Rhea" id="RHEA:24793"/>
        <dbReference type="ChEBI" id="CHEBI:15378"/>
        <dbReference type="ChEBI" id="CHEBI:29985"/>
        <dbReference type="ChEBI" id="CHEBI:58278"/>
        <dbReference type="ChEBI" id="CHEBI:58359"/>
        <dbReference type="ChEBI" id="CHEBI:58475"/>
        <dbReference type="ChEBI" id="CHEBI:58525"/>
        <dbReference type="EC" id="4.3.2.10"/>
    </reaction>
</comment>
<name>A0A0S4L4B1_9BACT</name>
<dbReference type="HAMAP" id="MF_00278">
    <property type="entry name" value="HisH"/>
    <property type="match status" value="1"/>
</dbReference>
<feature type="active site" evidence="12 13">
    <location>
        <position position="185"/>
    </location>
</feature>
<evidence type="ECO:0000256" key="5">
    <source>
        <dbReference type="ARBA" id="ARBA00022605"/>
    </source>
</evidence>
<evidence type="ECO:0000256" key="2">
    <source>
        <dbReference type="ARBA" id="ARBA00005091"/>
    </source>
</evidence>
<dbReference type="STRING" id="1742972.COMA1_10149"/>
<keyword evidence="5 12" id="KW-0028">Amino-acid biosynthesis</keyword>
<keyword evidence="4 12" id="KW-0963">Cytoplasm</keyword>
<reference evidence="15 16" key="1">
    <citation type="submission" date="2015-10" db="EMBL/GenBank/DDBJ databases">
        <authorList>
            <person name="Gilbert D.G."/>
        </authorList>
    </citation>
    <scope>NUCLEOTIDE SEQUENCE [LARGE SCALE GENOMIC DNA]</scope>
    <source>
        <strain evidence="15">COMA1</strain>
    </source>
</reference>